<dbReference type="GO" id="GO:0005615">
    <property type="term" value="C:extracellular space"/>
    <property type="evidence" value="ECO:0007669"/>
    <property type="project" value="TreeGrafter"/>
</dbReference>
<evidence type="ECO:0000313" key="16">
    <source>
        <dbReference type="Proteomes" id="UP001209878"/>
    </source>
</evidence>
<dbReference type="PROSITE" id="PS00136">
    <property type="entry name" value="SUBTILASE_ASP"/>
    <property type="match status" value="1"/>
</dbReference>
<dbReference type="InterPro" id="IPR015500">
    <property type="entry name" value="Peptidase_S8_subtilisin-rel"/>
</dbReference>
<feature type="domain" description="P/Homo B" evidence="14">
    <location>
        <begin position="338"/>
        <end position="474"/>
    </location>
</feature>
<feature type="region of interest" description="Disordered" evidence="13">
    <location>
        <begin position="68"/>
        <end position="91"/>
    </location>
</feature>
<keyword evidence="9" id="KW-1015">Disulfide bond</keyword>
<evidence type="ECO:0000256" key="7">
    <source>
        <dbReference type="ARBA" id="ARBA00022837"/>
    </source>
</evidence>
<keyword evidence="7" id="KW-0106">Calcium</keyword>
<name>A0AAD9KKS2_RIDPI</name>
<evidence type="ECO:0000256" key="3">
    <source>
        <dbReference type="ARBA" id="ARBA00022685"/>
    </source>
</evidence>
<dbReference type="Gene3D" id="2.60.120.260">
    <property type="entry name" value="Galactose-binding domain-like"/>
    <property type="match status" value="1"/>
</dbReference>
<dbReference type="SUPFAM" id="SSF52743">
    <property type="entry name" value="Subtilisin-like"/>
    <property type="match status" value="1"/>
</dbReference>
<protein>
    <recommendedName>
        <fullName evidence="14">P/Homo B domain-containing protein</fullName>
    </recommendedName>
</protein>
<evidence type="ECO:0000313" key="15">
    <source>
        <dbReference type="EMBL" id="KAK2172949.1"/>
    </source>
</evidence>
<organism evidence="15 16">
    <name type="scientific">Ridgeia piscesae</name>
    <name type="common">Tubeworm</name>
    <dbReference type="NCBI Taxonomy" id="27915"/>
    <lineage>
        <taxon>Eukaryota</taxon>
        <taxon>Metazoa</taxon>
        <taxon>Spiralia</taxon>
        <taxon>Lophotrochozoa</taxon>
        <taxon>Annelida</taxon>
        <taxon>Polychaeta</taxon>
        <taxon>Sedentaria</taxon>
        <taxon>Canalipalpata</taxon>
        <taxon>Sabellida</taxon>
        <taxon>Siboglinidae</taxon>
        <taxon>Ridgeia</taxon>
    </lineage>
</organism>
<dbReference type="PANTHER" id="PTHR42884:SF14">
    <property type="entry name" value="NEUROENDOCRINE CONVERTASE 1"/>
    <property type="match status" value="1"/>
</dbReference>
<keyword evidence="10" id="KW-0325">Glycoprotein</keyword>
<dbReference type="Proteomes" id="UP001209878">
    <property type="component" value="Unassembled WGS sequence"/>
</dbReference>
<evidence type="ECO:0000256" key="9">
    <source>
        <dbReference type="ARBA" id="ARBA00023157"/>
    </source>
</evidence>
<comment type="similarity">
    <text evidence="1">Belongs to the peptidase S8 family. Furin subfamily.</text>
</comment>
<dbReference type="Pfam" id="PF00082">
    <property type="entry name" value="Peptidase_S8"/>
    <property type="match status" value="1"/>
</dbReference>
<dbReference type="PROSITE" id="PS51892">
    <property type="entry name" value="SUBTILASE"/>
    <property type="match status" value="1"/>
</dbReference>
<feature type="active site" description="Charge relay system" evidence="11">
    <location>
        <position position="275"/>
    </location>
</feature>
<keyword evidence="2" id="KW-0645">Protease</keyword>
<dbReference type="Pfam" id="PF01483">
    <property type="entry name" value="P_proprotein"/>
    <property type="match status" value="1"/>
</dbReference>
<dbReference type="GO" id="GO:0016020">
    <property type="term" value="C:membrane"/>
    <property type="evidence" value="ECO:0007669"/>
    <property type="project" value="TreeGrafter"/>
</dbReference>
<evidence type="ECO:0000256" key="2">
    <source>
        <dbReference type="ARBA" id="ARBA00022670"/>
    </source>
</evidence>
<dbReference type="InterPro" id="IPR023827">
    <property type="entry name" value="Peptidase_S8_Asp-AS"/>
</dbReference>
<comment type="caution">
    <text evidence="12">Lacks conserved residue(s) required for the propagation of feature annotation.</text>
</comment>
<feature type="active site" description="Charge relay system" evidence="11">
    <location>
        <position position="93"/>
    </location>
</feature>
<dbReference type="FunFam" id="2.60.120.260:FF:000006">
    <property type="entry name" value="Proprotein convertase subtilisin/kexin type 5"/>
    <property type="match status" value="1"/>
</dbReference>
<dbReference type="PROSITE" id="PS00137">
    <property type="entry name" value="SUBTILASE_HIS"/>
    <property type="match status" value="1"/>
</dbReference>
<evidence type="ECO:0000256" key="4">
    <source>
        <dbReference type="ARBA" id="ARBA00022729"/>
    </source>
</evidence>
<sequence length="578" mass="63068">MPKNDRNMAPMKYLCFCFDTRGRRDSPRLDLHVIPVWARNITGRGVVVTVLDDGVEHNHTDLRANYDPAASYDLNDNDPDPFPRYDSKNQNKHGTRCAGEIAMAANNRKCGVGVAYNAALGGTVFQLGGIRMLDGPVTDSLEARALTHGLGHIDIYSASWGPVDDGRTLEGPGKLASAAFRLGTTNGRGGKGAIYVWASGNGGGSGDNCDCDGYSGSIYTLSVSSASQTQRAPWYAEQCASTIATTYSSGTVSEQKIPQIPHTRRTHLRTNGGYSHSPALTWRDVQHLVAWTSDYAPLIANPGWKMNGAGFWVNSRFGFGLLNAAALINAADPKLYQSVPPKSECTISASQQLPRRLLSGETLTLSLPSNGCEGGTDEVTYLEHVQLYLDIDYSQRGALEVVLTSPQGTDTVLLSSRPMDLSTKGFLRWPFMSVHTWGEDPRGTWRLDVVDRTGAPNRGFVKNASLVLHGTKKRPDHVTRAGGQRDYSHTTVETTGKHDDNHLMSGVRRLEEGINKLRRYLAWDSGTWQTALPNEVDYGDVTGGHGDVMNAASKSTENRRMLSEDIVPYQESFDLNAD</sequence>
<gene>
    <name evidence="15" type="ORF">NP493_916g00074</name>
</gene>
<feature type="region of interest" description="Disordered" evidence="13">
    <location>
        <begin position="472"/>
        <end position="499"/>
    </location>
</feature>
<dbReference type="InterPro" id="IPR002884">
    <property type="entry name" value="P_dom"/>
</dbReference>
<evidence type="ECO:0000256" key="13">
    <source>
        <dbReference type="SAM" id="MobiDB-lite"/>
    </source>
</evidence>
<dbReference type="InterPro" id="IPR008979">
    <property type="entry name" value="Galactose-bd-like_sf"/>
</dbReference>
<feature type="active site" description="Charge relay system" evidence="11">
    <location>
        <position position="52"/>
    </location>
</feature>
<comment type="caution">
    <text evidence="15">The sequence shown here is derived from an EMBL/GenBank/DDBJ whole genome shotgun (WGS) entry which is preliminary data.</text>
</comment>
<dbReference type="GO" id="GO:0005737">
    <property type="term" value="C:cytoplasm"/>
    <property type="evidence" value="ECO:0007669"/>
    <property type="project" value="UniProtKB-ARBA"/>
</dbReference>
<dbReference type="FunFam" id="3.40.50.200:FF:000021">
    <property type="entry name" value="Proprotein convertase subtilisin/kexin type 5a"/>
    <property type="match status" value="1"/>
</dbReference>
<evidence type="ECO:0000256" key="12">
    <source>
        <dbReference type="PROSITE-ProRule" id="PRU01240"/>
    </source>
</evidence>
<keyword evidence="8" id="KW-0865">Zymogen</keyword>
<reference evidence="15" key="1">
    <citation type="journal article" date="2023" name="Mol. Biol. Evol.">
        <title>Third-Generation Sequencing Reveals the Adaptive Role of the Epigenome in Three Deep-Sea Polychaetes.</title>
        <authorList>
            <person name="Perez M."/>
            <person name="Aroh O."/>
            <person name="Sun Y."/>
            <person name="Lan Y."/>
            <person name="Juniper S.K."/>
            <person name="Young C.R."/>
            <person name="Angers B."/>
            <person name="Qian P.Y."/>
        </authorList>
    </citation>
    <scope>NUCLEOTIDE SEQUENCE</scope>
    <source>
        <strain evidence="15">R07B-5</strain>
    </source>
</reference>
<dbReference type="InterPro" id="IPR000209">
    <property type="entry name" value="Peptidase_S8/S53_dom"/>
</dbReference>
<keyword evidence="5" id="KW-0378">Hydrolase</keyword>
<keyword evidence="3" id="KW-0165">Cleavage on pair of basic residues</keyword>
<evidence type="ECO:0000256" key="6">
    <source>
        <dbReference type="ARBA" id="ARBA00022825"/>
    </source>
</evidence>
<accession>A0AAD9KKS2</accession>
<dbReference type="CDD" id="cd04059">
    <property type="entry name" value="Peptidases_S8_Protein_convertases_Kexins_Furin-like"/>
    <property type="match status" value="1"/>
</dbReference>
<keyword evidence="4" id="KW-0732">Signal</keyword>
<dbReference type="PRINTS" id="PR00723">
    <property type="entry name" value="SUBTILISIN"/>
</dbReference>
<dbReference type="Gene3D" id="3.40.50.200">
    <property type="entry name" value="Peptidase S8/S53 domain"/>
    <property type="match status" value="1"/>
</dbReference>
<dbReference type="InterPro" id="IPR022398">
    <property type="entry name" value="Peptidase_S8_His-AS"/>
</dbReference>
<evidence type="ECO:0000259" key="14">
    <source>
        <dbReference type="PROSITE" id="PS51829"/>
    </source>
</evidence>
<dbReference type="GO" id="GO:0004252">
    <property type="term" value="F:serine-type endopeptidase activity"/>
    <property type="evidence" value="ECO:0007669"/>
    <property type="project" value="InterPro"/>
</dbReference>
<keyword evidence="16" id="KW-1185">Reference proteome</keyword>
<dbReference type="GO" id="GO:0012505">
    <property type="term" value="C:endomembrane system"/>
    <property type="evidence" value="ECO:0007669"/>
    <property type="project" value="UniProtKB-ARBA"/>
</dbReference>
<dbReference type="EMBL" id="JAODUO010000916">
    <property type="protein sequence ID" value="KAK2172949.1"/>
    <property type="molecule type" value="Genomic_DNA"/>
</dbReference>
<evidence type="ECO:0000256" key="5">
    <source>
        <dbReference type="ARBA" id="ARBA00022801"/>
    </source>
</evidence>
<keyword evidence="6" id="KW-0720">Serine protease</keyword>
<dbReference type="GO" id="GO:0016486">
    <property type="term" value="P:peptide hormone processing"/>
    <property type="evidence" value="ECO:0007669"/>
    <property type="project" value="TreeGrafter"/>
</dbReference>
<dbReference type="PANTHER" id="PTHR42884">
    <property type="entry name" value="PROPROTEIN CONVERTASE SUBTILISIN/KEXIN-RELATED"/>
    <property type="match status" value="1"/>
</dbReference>
<evidence type="ECO:0000256" key="1">
    <source>
        <dbReference type="ARBA" id="ARBA00005325"/>
    </source>
</evidence>
<evidence type="ECO:0000256" key="8">
    <source>
        <dbReference type="ARBA" id="ARBA00023145"/>
    </source>
</evidence>
<dbReference type="InterPro" id="IPR034182">
    <property type="entry name" value="Kexin/furin"/>
</dbReference>
<dbReference type="AlphaFoldDB" id="A0AAD9KKS2"/>
<evidence type="ECO:0000256" key="10">
    <source>
        <dbReference type="ARBA" id="ARBA00023180"/>
    </source>
</evidence>
<evidence type="ECO:0000256" key="11">
    <source>
        <dbReference type="PIRSR" id="PIRSR615500-1"/>
    </source>
</evidence>
<dbReference type="InterPro" id="IPR036852">
    <property type="entry name" value="Peptidase_S8/S53_dom_sf"/>
</dbReference>
<dbReference type="PROSITE" id="PS51829">
    <property type="entry name" value="P_HOMO_B"/>
    <property type="match status" value="1"/>
</dbReference>
<dbReference type="SUPFAM" id="SSF49785">
    <property type="entry name" value="Galactose-binding domain-like"/>
    <property type="match status" value="1"/>
</dbReference>
<dbReference type="GO" id="GO:0043005">
    <property type="term" value="C:neuron projection"/>
    <property type="evidence" value="ECO:0007669"/>
    <property type="project" value="TreeGrafter"/>
</dbReference>
<proteinExistence type="inferred from homology"/>